<dbReference type="EMBL" id="JACEZT010000002">
    <property type="protein sequence ID" value="MBA5636332.1"/>
    <property type="molecule type" value="Genomic_DNA"/>
</dbReference>
<dbReference type="InterPro" id="IPR002994">
    <property type="entry name" value="Surf1/Shy1"/>
</dbReference>
<dbReference type="CDD" id="cd06662">
    <property type="entry name" value="SURF1"/>
    <property type="match status" value="1"/>
</dbReference>
<protein>
    <recommendedName>
        <fullName evidence="6">SURF1-like protein</fullName>
    </recommendedName>
</protein>
<gene>
    <name evidence="7" type="ORF">H3H37_04620</name>
</gene>
<evidence type="ECO:0000256" key="3">
    <source>
        <dbReference type="ARBA" id="ARBA00022692"/>
    </source>
</evidence>
<evidence type="ECO:0000256" key="5">
    <source>
        <dbReference type="ARBA" id="ARBA00023136"/>
    </source>
</evidence>
<dbReference type="InterPro" id="IPR045214">
    <property type="entry name" value="Surf1/Surf4"/>
</dbReference>
<dbReference type="PANTHER" id="PTHR23427:SF2">
    <property type="entry name" value="SURFEIT LOCUS PROTEIN 1"/>
    <property type="match status" value="1"/>
</dbReference>
<comment type="caution">
    <text evidence="7">The sequence shown here is derived from an EMBL/GenBank/DDBJ whole genome shotgun (WGS) entry which is preliminary data.</text>
</comment>
<evidence type="ECO:0000256" key="4">
    <source>
        <dbReference type="ARBA" id="ARBA00022989"/>
    </source>
</evidence>
<dbReference type="AlphaFoldDB" id="A0A7W2EPN3"/>
<dbReference type="RefSeq" id="WP_182160471.1">
    <property type="nucleotide sequence ID" value="NZ_JACEZT010000002.1"/>
</dbReference>
<keyword evidence="4 6" id="KW-1133">Transmembrane helix</keyword>
<keyword evidence="6" id="KW-1003">Cell membrane</keyword>
<organism evidence="7 8">
    <name type="scientific">Rugamonas brunnea</name>
    <dbReference type="NCBI Taxonomy" id="2758569"/>
    <lineage>
        <taxon>Bacteria</taxon>
        <taxon>Pseudomonadati</taxon>
        <taxon>Pseudomonadota</taxon>
        <taxon>Betaproteobacteria</taxon>
        <taxon>Burkholderiales</taxon>
        <taxon>Oxalobacteraceae</taxon>
        <taxon>Telluria group</taxon>
        <taxon>Rugamonas</taxon>
    </lineage>
</organism>
<proteinExistence type="inferred from homology"/>
<keyword evidence="3 6" id="KW-0812">Transmembrane</keyword>
<comment type="caution">
    <text evidence="6">Lacks conserved residue(s) required for the propagation of feature annotation.</text>
</comment>
<reference evidence="7 8" key="1">
    <citation type="submission" date="2020-07" db="EMBL/GenBank/DDBJ databases">
        <title>Novel species isolated from subtropical streams in China.</title>
        <authorList>
            <person name="Lu H."/>
        </authorList>
    </citation>
    <scope>NUCLEOTIDE SEQUENCE [LARGE SCALE GENOMIC DNA]</scope>
    <source>
        <strain evidence="7 8">LX20W</strain>
    </source>
</reference>
<evidence type="ECO:0000313" key="8">
    <source>
        <dbReference type="Proteomes" id="UP000534388"/>
    </source>
</evidence>
<feature type="transmembrane region" description="Helical" evidence="6">
    <location>
        <begin position="217"/>
        <end position="235"/>
    </location>
</feature>
<comment type="similarity">
    <text evidence="2 6">Belongs to the SURF1 family.</text>
</comment>
<keyword evidence="5 6" id="KW-0472">Membrane</keyword>
<dbReference type="Proteomes" id="UP000534388">
    <property type="component" value="Unassembled WGS sequence"/>
</dbReference>
<accession>A0A7W2EPN3</accession>
<comment type="subcellular location">
    <subcellularLocation>
        <location evidence="6">Cell membrane</location>
        <topology evidence="6">Multi-pass membrane protein</topology>
    </subcellularLocation>
    <subcellularLocation>
        <location evidence="1">Membrane</location>
    </subcellularLocation>
</comment>
<sequence length="243" mass="26092">MRIAFRFKLIPLAATVLVVALGIALGNWQERRAAEKLALQARLAQGAAAAPLVLDGRTVAAADAEFRRVRVRGQFVTDWPLYLDNRPYQGRAGFYVLMPFRIDGTAGAVLVARGWLPRDPVQRDKLPAYATPAGTVTLEGVARQNAGHVMQLGAAPVLRPGAIVQNADPAQVAAVSGLALAPFVVEQAGVAGPDDAPLVRDWPAPALGVDKHRGYAFQWYALAAMAIIFYVWNGYRRGKSSGK</sequence>
<evidence type="ECO:0000313" key="7">
    <source>
        <dbReference type="EMBL" id="MBA5636332.1"/>
    </source>
</evidence>
<keyword evidence="8" id="KW-1185">Reference proteome</keyword>
<dbReference type="PANTHER" id="PTHR23427">
    <property type="entry name" value="SURFEIT LOCUS PROTEIN"/>
    <property type="match status" value="1"/>
</dbReference>
<evidence type="ECO:0000256" key="1">
    <source>
        <dbReference type="ARBA" id="ARBA00004370"/>
    </source>
</evidence>
<evidence type="ECO:0000256" key="6">
    <source>
        <dbReference type="RuleBase" id="RU363076"/>
    </source>
</evidence>
<evidence type="ECO:0000256" key="2">
    <source>
        <dbReference type="ARBA" id="ARBA00007165"/>
    </source>
</evidence>
<dbReference type="PROSITE" id="PS50895">
    <property type="entry name" value="SURF1"/>
    <property type="match status" value="1"/>
</dbReference>
<dbReference type="Pfam" id="PF02104">
    <property type="entry name" value="SURF1"/>
    <property type="match status" value="1"/>
</dbReference>
<dbReference type="GO" id="GO:0005886">
    <property type="term" value="C:plasma membrane"/>
    <property type="evidence" value="ECO:0007669"/>
    <property type="project" value="UniProtKB-SubCell"/>
</dbReference>
<name>A0A7W2EPN3_9BURK</name>